<dbReference type="AlphaFoldDB" id="A0AAN6UC29"/>
<evidence type="ECO:0000313" key="2">
    <source>
        <dbReference type="Proteomes" id="UP001304895"/>
    </source>
</evidence>
<dbReference type="Proteomes" id="UP001304895">
    <property type="component" value="Unassembled WGS sequence"/>
</dbReference>
<name>A0AAN6UC29_9PEZI</name>
<comment type="caution">
    <text evidence="1">The sequence shown here is derived from an EMBL/GenBank/DDBJ whole genome shotgun (WGS) entry which is preliminary data.</text>
</comment>
<sequence length="108" mass="12189">MLLPMIHTGCHGRGVLRVYSRELGREIWEIVVSWSAGGDQICRVCGRRVPWPDLDESRMIVGIVASLALLSAQICTRIQCYYIPVSLSVFLANSLSSRERHDVIRFSD</sequence>
<evidence type="ECO:0000313" key="1">
    <source>
        <dbReference type="EMBL" id="KAK4129940.1"/>
    </source>
</evidence>
<dbReference type="EMBL" id="MU853447">
    <property type="protein sequence ID" value="KAK4129940.1"/>
    <property type="molecule type" value="Genomic_DNA"/>
</dbReference>
<proteinExistence type="predicted"/>
<organism evidence="1 2">
    <name type="scientific">Trichocladium antarcticum</name>
    <dbReference type="NCBI Taxonomy" id="1450529"/>
    <lineage>
        <taxon>Eukaryota</taxon>
        <taxon>Fungi</taxon>
        <taxon>Dikarya</taxon>
        <taxon>Ascomycota</taxon>
        <taxon>Pezizomycotina</taxon>
        <taxon>Sordariomycetes</taxon>
        <taxon>Sordariomycetidae</taxon>
        <taxon>Sordariales</taxon>
        <taxon>Chaetomiaceae</taxon>
        <taxon>Trichocladium</taxon>
    </lineage>
</organism>
<reference evidence="1" key="1">
    <citation type="journal article" date="2023" name="Mol. Phylogenet. Evol.">
        <title>Genome-scale phylogeny and comparative genomics of the fungal order Sordariales.</title>
        <authorList>
            <person name="Hensen N."/>
            <person name="Bonometti L."/>
            <person name="Westerberg I."/>
            <person name="Brannstrom I.O."/>
            <person name="Guillou S."/>
            <person name="Cros-Aarteil S."/>
            <person name="Calhoun S."/>
            <person name="Haridas S."/>
            <person name="Kuo A."/>
            <person name="Mondo S."/>
            <person name="Pangilinan J."/>
            <person name="Riley R."/>
            <person name="LaButti K."/>
            <person name="Andreopoulos B."/>
            <person name="Lipzen A."/>
            <person name="Chen C."/>
            <person name="Yan M."/>
            <person name="Daum C."/>
            <person name="Ng V."/>
            <person name="Clum A."/>
            <person name="Steindorff A."/>
            <person name="Ohm R.A."/>
            <person name="Martin F."/>
            <person name="Silar P."/>
            <person name="Natvig D.O."/>
            <person name="Lalanne C."/>
            <person name="Gautier V."/>
            <person name="Ament-Velasquez S.L."/>
            <person name="Kruys A."/>
            <person name="Hutchinson M.I."/>
            <person name="Powell A.J."/>
            <person name="Barry K."/>
            <person name="Miller A.N."/>
            <person name="Grigoriev I.V."/>
            <person name="Debuchy R."/>
            <person name="Gladieux P."/>
            <person name="Hiltunen Thoren M."/>
            <person name="Johannesson H."/>
        </authorList>
    </citation>
    <scope>NUCLEOTIDE SEQUENCE</scope>
    <source>
        <strain evidence="1">CBS 123565</strain>
    </source>
</reference>
<protein>
    <submittedName>
        <fullName evidence="1">Uncharacterized protein</fullName>
    </submittedName>
</protein>
<keyword evidence="2" id="KW-1185">Reference proteome</keyword>
<accession>A0AAN6UC29</accession>
<reference evidence="1" key="2">
    <citation type="submission" date="2023-05" db="EMBL/GenBank/DDBJ databases">
        <authorList>
            <consortium name="Lawrence Berkeley National Laboratory"/>
            <person name="Steindorff A."/>
            <person name="Hensen N."/>
            <person name="Bonometti L."/>
            <person name="Westerberg I."/>
            <person name="Brannstrom I.O."/>
            <person name="Guillou S."/>
            <person name="Cros-Aarteil S."/>
            <person name="Calhoun S."/>
            <person name="Haridas S."/>
            <person name="Kuo A."/>
            <person name="Mondo S."/>
            <person name="Pangilinan J."/>
            <person name="Riley R."/>
            <person name="Labutti K."/>
            <person name="Andreopoulos B."/>
            <person name="Lipzen A."/>
            <person name="Chen C."/>
            <person name="Yanf M."/>
            <person name="Daum C."/>
            <person name="Ng V."/>
            <person name="Clum A."/>
            <person name="Ohm R."/>
            <person name="Martin F."/>
            <person name="Silar P."/>
            <person name="Natvig D."/>
            <person name="Lalanne C."/>
            <person name="Gautier V."/>
            <person name="Ament-Velasquez S.L."/>
            <person name="Kruys A."/>
            <person name="Hutchinson M.I."/>
            <person name="Powell A.J."/>
            <person name="Barry K."/>
            <person name="Miller A.N."/>
            <person name="Grigoriev I.V."/>
            <person name="Debuchy R."/>
            <person name="Gladieux P."/>
            <person name="Thoren M.H."/>
            <person name="Johannesson H."/>
        </authorList>
    </citation>
    <scope>NUCLEOTIDE SEQUENCE</scope>
    <source>
        <strain evidence="1">CBS 123565</strain>
    </source>
</reference>
<gene>
    <name evidence="1" type="ORF">BT67DRAFT_251587</name>
</gene>